<dbReference type="InterPro" id="IPR050707">
    <property type="entry name" value="HTH_MetabolicPath_Reg"/>
</dbReference>
<dbReference type="PANTHER" id="PTHR30136">
    <property type="entry name" value="HELIX-TURN-HELIX TRANSCRIPTIONAL REGULATOR, ICLR FAMILY"/>
    <property type="match status" value="1"/>
</dbReference>
<sequence length="266" mass="30141">MTDSSNAEPRRIKSLQRGCEIIEVVQELDGASLQEIESHVDLSRGTIHTYLSTLVDCRLLVRNDNVYQLGYRFITMGEYVRNTTDIYTAGQQEVDKLAEASGEYVHLVIEDDGREVAIYERRGQQAVGTDYHHKMRETPQYLHDSASGKAVLAHLPEERIENIIDRQGLERQTKNTIVDREQLWDELEEVKKCGYAINDEEEIRGLRAVGAPIIDSDESVVGAVSLTAPTSRLKGDRFESEIPELVMETANLIEVNLETMTFDRTV</sequence>
<dbReference type="InterPro" id="IPR036388">
    <property type="entry name" value="WH-like_DNA-bd_sf"/>
</dbReference>
<keyword evidence="3" id="KW-0804">Transcription</keyword>
<dbReference type="Pfam" id="PF09339">
    <property type="entry name" value="HTH_IclR"/>
    <property type="match status" value="1"/>
</dbReference>
<dbReference type="PROSITE" id="PS51078">
    <property type="entry name" value="ICLR_ED"/>
    <property type="match status" value="1"/>
</dbReference>
<keyword evidence="1" id="KW-0805">Transcription regulation</keyword>
<reference evidence="6 7" key="1">
    <citation type="submission" date="2021-01" db="EMBL/GenBank/DDBJ databases">
        <title>Genome Sequence and Methylation Pattern of Haloterrigena salifodinae BOL5-1, An Extremely Halophilic Archaeon from a Bolivian Salt Mine.</title>
        <authorList>
            <person name="DasSarma P."/>
            <person name="Anton B.P."/>
            <person name="DasSarma S.L."/>
            <person name="von Ehrenheim H.A.L."/>
            <person name="Martinez F.L."/>
            <person name="Guzman D."/>
            <person name="Roberts R.J."/>
            <person name="DasSarma S."/>
        </authorList>
    </citation>
    <scope>NUCLEOTIDE SEQUENCE [LARGE SCALE GENOMIC DNA]</scope>
    <source>
        <strain evidence="6 7">BOL5-1</strain>
    </source>
</reference>
<dbReference type="Proteomes" id="UP000637819">
    <property type="component" value="Chromosome"/>
</dbReference>
<evidence type="ECO:0000259" key="4">
    <source>
        <dbReference type="PROSITE" id="PS51077"/>
    </source>
</evidence>
<evidence type="ECO:0000313" key="7">
    <source>
        <dbReference type="Proteomes" id="UP000637819"/>
    </source>
</evidence>
<keyword evidence="2" id="KW-0238">DNA-binding</keyword>
<dbReference type="InterPro" id="IPR036390">
    <property type="entry name" value="WH_DNA-bd_sf"/>
</dbReference>
<dbReference type="Gene3D" id="1.10.10.10">
    <property type="entry name" value="Winged helix-like DNA-binding domain superfamily/Winged helix DNA-binding domain"/>
    <property type="match status" value="1"/>
</dbReference>
<dbReference type="OrthoDB" id="14763at2157"/>
<evidence type="ECO:0000256" key="2">
    <source>
        <dbReference type="ARBA" id="ARBA00023125"/>
    </source>
</evidence>
<dbReference type="GO" id="GO:0003700">
    <property type="term" value="F:DNA-binding transcription factor activity"/>
    <property type="evidence" value="ECO:0007669"/>
    <property type="project" value="TreeGrafter"/>
</dbReference>
<dbReference type="PANTHER" id="PTHR30136:SF35">
    <property type="entry name" value="HTH-TYPE TRANSCRIPTIONAL REGULATOR RV1719"/>
    <property type="match status" value="1"/>
</dbReference>
<dbReference type="KEGG" id="hsal:JMJ58_03375"/>
<dbReference type="Pfam" id="PF01614">
    <property type="entry name" value="IclR_C"/>
    <property type="match status" value="1"/>
</dbReference>
<keyword evidence="7" id="KW-1185">Reference proteome</keyword>
<dbReference type="EMBL" id="CP069188">
    <property type="protein sequence ID" value="QRV15952.1"/>
    <property type="molecule type" value="Genomic_DNA"/>
</dbReference>
<evidence type="ECO:0000256" key="1">
    <source>
        <dbReference type="ARBA" id="ARBA00023015"/>
    </source>
</evidence>
<dbReference type="Gene3D" id="3.30.450.40">
    <property type="match status" value="1"/>
</dbReference>
<organism evidence="6 7">
    <name type="scientific">Haloterrigena salifodinae</name>
    <dbReference type="NCBI Taxonomy" id="2675099"/>
    <lineage>
        <taxon>Archaea</taxon>
        <taxon>Methanobacteriati</taxon>
        <taxon>Methanobacteriota</taxon>
        <taxon>Stenosarchaea group</taxon>
        <taxon>Halobacteria</taxon>
        <taxon>Halobacteriales</taxon>
        <taxon>Natrialbaceae</taxon>
        <taxon>Haloterrigena</taxon>
    </lineage>
</organism>
<accession>A0A8T8E379</accession>
<name>A0A8T8E379_9EURY</name>
<feature type="domain" description="HTH iclR-type" evidence="4">
    <location>
        <begin position="12"/>
        <end position="71"/>
    </location>
</feature>
<dbReference type="SUPFAM" id="SSF46785">
    <property type="entry name" value="Winged helix' DNA-binding domain"/>
    <property type="match status" value="1"/>
</dbReference>
<dbReference type="InterPro" id="IPR029016">
    <property type="entry name" value="GAF-like_dom_sf"/>
</dbReference>
<feature type="domain" description="IclR-ED" evidence="5">
    <location>
        <begin position="72"/>
        <end position="259"/>
    </location>
</feature>
<dbReference type="GO" id="GO:0003677">
    <property type="term" value="F:DNA binding"/>
    <property type="evidence" value="ECO:0007669"/>
    <property type="project" value="UniProtKB-KW"/>
</dbReference>
<protein>
    <submittedName>
        <fullName evidence="6">IclR family transcriptional regulator</fullName>
    </submittedName>
</protein>
<evidence type="ECO:0000259" key="5">
    <source>
        <dbReference type="PROSITE" id="PS51078"/>
    </source>
</evidence>
<dbReference type="GeneID" id="62874133"/>
<dbReference type="PROSITE" id="PS51077">
    <property type="entry name" value="HTH_ICLR"/>
    <property type="match status" value="1"/>
</dbReference>
<dbReference type="AlphaFoldDB" id="A0A8T8E379"/>
<evidence type="ECO:0000256" key="3">
    <source>
        <dbReference type="ARBA" id="ARBA00023163"/>
    </source>
</evidence>
<dbReference type="SMART" id="SM00346">
    <property type="entry name" value="HTH_ICLR"/>
    <property type="match status" value="1"/>
</dbReference>
<dbReference type="RefSeq" id="WP_126663067.1">
    <property type="nucleotide sequence ID" value="NZ_CP069188.1"/>
</dbReference>
<evidence type="ECO:0000313" key="6">
    <source>
        <dbReference type="EMBL" id="QRV15952.1"/>
    </source>
</evidence>
<dbReference type="InterPro" id="IPR014757">
    <property type="entry name" value="Tscrpt_reg_IclR_C"/>
</dbReference>
<gene>
    <name evidence="6" type="ORF">JMJ58_03375</name>
</gene>
<dbReference type="SUPFAM" id="SSF55781">
    <property type="entry name" value="GAF domain-like"/>
    <property type="match status" value="1"/>
</dbReference>
<proteinExistence type="predicted"/>
<dbReference type="InterPro" id="IPR005471">
    <property type="entry name" value="Tscrpt_reg_IclR_N"/>
</dbReference>
<dbReference type="GO" id="GO:0045892">
    <property type="term" value="P:negative regulation of DNA-templated transcription"/>
    <property type="evidence" value="ECO:0007669"/>
    <property type="project" value="TreeGrafter"/>
</dbReference>